<dbReference type="Proteomes" id="UP001605036">
    <property type="component" value="Unassembled WGS sequence"/>
</dbReference>
<keyword evidence="2" id="KW-0597">Phosphoprotein</keyword>
<dbReference type="AlphaFoldDB" id="A0ABD1YGS7"/>
<keyword evidence="1" id="KW-0596">Phosphopantetheine</keyword>
<dbReference type="Pfam" id="PF00501">
    <property type="entry name" value="AMP-binding"/>
    <property type="match status" value="1"/>
</dbReference>
<dbReference type="Gene3D" id="3.40.50.12780">
    <property type="entry name" value="N-terminal domain of ligase-like"/>
    <property type="match status" value="1"/>
</dbReference>
<dbReference type="PANTHER" id="PTHR44845">
    <property type="entry name" value="CARRIER DOMAIN-CONTAINING PROTEIN"/>
    <property type="match status" value="1"/>
</dbReference>
<evidence type="ECO:0000313" key="4">
    <source>
        <dbReference type="EMBL" id="KAL2628734.1"/>
    </source>
</evidence>
<dbReference type="PANTHER" id="PTHR44845:SF6">
    <property type="entry name" value="BETA-ALANINE-ACTIVATING ENZYME"/>
    <property type="match status" value="1"/>
</dbReference>
<dbReference type="EMBL" id="JBHFFA010000004">
    <property type="protein sequence ID" value="KAL2628734.1"/>
    <property type="molecule type" value="Genomic_DNA"/>
</dbReference>
<reference evidence="4 5" key="1">
    <citation type="submission" date="2024-09" db="EMBL/GenBank/DDBJ databases">
        <title>Chromosome-scale assembly of Riccia fluitans.</title>
        <authorList>
            <person name="Paukszto L."/>
            <person name="Sawicki J."/>
            <person name="Karawczyk K."/>
            <person name="Piernik-Szablinska J."/>
            <person name="Szczecinska M."/>
            <person name="Mazdziarz M."/>
        </authorList>
    </citation>
    <scope>NUCLEOTIDE SEQUENCE [LARGE SCALE GENOMIC DNA]</scope>
    <source>
        <strain evidence="4">Rf_01</strain>
        <tissue evidence="4">Aerial parts of the thallus</tissue>
    </source>
</reference>
<evidence type="ECO:0000256" key="2">
    <source>
        <dbReference type="ARBA" id="ARBA00022553"/>
    </source>
</evidence>
<gene>
    <name evidence="4" type="ORF">R1flu_013420</name>
</gene>
<proteinExistence type="predicted"/>
<keyword evidence="5" id="KW-1185">Reference proteome</keyword>
<evidence type="ECO:0000313" key="5">
    <source>
        <dbReference type="Proteomes" id="UP001605036"/>
    </source>
</evidence>
<comment type="caution">
    <text evidence="4">The sequence shown here is derived from an EMBL/GenBank/DDBJ whole genome shotgun (WGS) entry which is preliminary data.</text>
</comment>
<sequence length="126" mass="14145">MEFKHGTVVSLLRKVCQENATNLALVGTRDVSLSYAQMGERIRALSRHLVKIIGVRPDQAVGLCMDRSFDHIVAVCAVLEASGIYVPMDPELPQKRLAYMMKDAQLAVILTQHRYILDLENILSQH</sequence>
<evidence type="ECO:0000259" key="3">
    <source>
        <dbReference type="Pfam" id="PF00501"/>
    </source>
</evidence>
<dbReference type="SUPFAM" id="SSF56801">
    <property type="entry name" value="Acetyl-CoA synthetase-like"/>
    <property type="match status" value="1"/>
</dbReference>
<dbReference type="InterPro" id="IPR042099">
    <property type="entry name" value="ANL_N_sf"/>
</dbReference>
<name>A0ABD1YGS7_9MARC</name>
<accession>A0ABD1YGS7</accession>
<protein>
    <recommendedName>
        <fullName evidence="3">AMP-dependent synthetase/ligase domain-containing protein</fullName>
    </recommendedName>
</protein>
<organism evidence="4 5">
    <name type="scientific">Riccia fluitans</name>
    <dbReference type="NCBI Taxonomy" id="41844"/>
    <lineage>
        <taxon>Eukaryota</taxon>
        <taxon>Viridiplantae</taxon>
        <taxon>Streptophyta</taxon>
        <taxon>Embryophyta</taxon>
        <taxon>Marchantiophyta</taxon>
        <taxon>Marchantiopsida</taxon>
        <taxon>Marchantiidae</taxon>
        <taxon>Marchantiales</taxon>
        <taxon>Ricciaceae</taxon>
        <taxon>Riccia</taxon>
    </lineage>
</organism>
<dbReference type="InterPro" id="IPR000873">
    <property type="entry name" value="AMP-dep_synth/lig_dom"/>
</dbReference>
<feature type="domain" description="AMP-dependent synthetase/ligase" evidence="3">
    <location>
        <begin position="13"/>
        <end position="115"/>
    </location>
</feature>
<evidence type="ECO:0000256" key="1">
    <source>
        <dbReference type="ARBA" id="ARBA00022450"/>
    </source>
</evidence>